<evidence type="ECO:0000256" key="1">
    <source>
        <dbReference type="ARBA" id="ARBA00004141"/>
    </source>
</evidence>
<keyword evidence="6" id="KW-0812">Transmembrane</keyword>
<feature type="non-terminal residue" evidence="12">
    <location>
        <position position="1"/>
    </location>
</feature>
<comment type="similarity">
    <text evidence="3">Belongs to the RETICULATA family.</text>
</comment>
<evidence type="ECO:0000256" key="2">
    <source>
        <dbReference type="ARBA" id="ARBA00004229"/>
    </source>
</evidence>
<accession>K0R789</accession>
<keyword evidence="5" id="KW-0934">Plastid</keyword>
<dbReference type="eggNOG" id="ENOG502RUK0">
    <property type="taxonomic scope" value="Eukaryota"/>
</dbReference>
<feature type="region of interest" description="Disordered" evidence="11">
    <location>
        <begin position="994"/>
        <end position="1121"/>
    </location>
</feature>
<reference evidence="12 13" key="1">
    <citation type="journal article" date="2012" name="Genome Biol.">
        <title>Genome and low-iron response of an oceanic diatom adapted to chronic iron limitation.</title>
        <authorList>
            <person name="Lommer M."/>
            <person name="Specht M."/>
            <person name="Roy A.S."/>
            <person name="Kraemer L."/>
            <person name="Andreson R."/>
            <person name="Gutowska M.A."/>
            <person name="Wolf J."/>
            <person name="Bergner S.V."/>
            <person name="Schilhabel M.B."/>
            <person name="Klostermeier U.C."/>
            <person name="Beiko R.G."/>
            <person name="Rosenstiel P."/>
            <person name="Hippler M."/>
            <person name="Laroche J."/>
        </authorList>
    </citation>
    <scope>NUCLEOTIDE SEQUENCE [LARGE SCALE GENOMIC DNA]</scope>
    <source>
        <strain evidence="12 13">CCMP1005</strain>
    </source>
</reference>
<name>K0R789_THAOC</name>
<protein>
    <submittedName>
        <fullName evidence="12">Uncharacterized protein</fullName>
    </submittedName>
</protein>
<feature type="compositionally biased region" description="Basic residues" evidence="11">
    <location>
        <begin position="781"/>
        <end position="790"/>
    </location>
</feature>
<keyword evidence="9" id="KW-0472">Membrane</keyword>
<feature type="compositionally biased region" description="Basic and acidic residues" evidence="11">
    <location>
        <begin position="1060"/>
        <end position="1090"/>
    </location>
</feature>
<dbReference type="Proteomes" id="UP000266841">
    <property type="component" value="Unassembled WGS sequence"/>
</dbReference>
<evidence type="ECO:0000256" key="11">
    <source>
        <dbReference type="SAM" id="MobiDB-lite"/>
    </source>
</evidence>
<dbReference type="AlphaFoldDB" id="K0R789"/>
<feature type="compositionally biased region" description="Basic and acidic residues" evidence="11">
    <location>
        <begin position="994"/>
        <end position="1003"/>
    </location>
</feature>
<organism evidence="12 13">
    <name type="scientific">Thalassiosira oceanica</name>
    <name type="common">Marine diatom</name>
    <dbReference type="NCBI Taxonomy" id="159749"/>
    <lineage>
        <taxon>Eukaryota</taxon>
        <taxon>Sar</taxon>
        <taxon>Stramenopiles</taxon>
        <taxon>Ochrophyta</taxon>
        <taxon>Bacillariophyta</taxon>
        <taxon>Coscinodiscophyceae</taxon>
        <taxon>Thalassiosirophycidae</taxon>
        <taxon>Thalassiosirales</taxon>
        <taxon>Thalassiosiraceae</taxon>
        <taxon>Thalassiosira</taxon>
    </lineage>
</organism>
<comment type="caution">
    <text evidence="12">The sequence shown here is derived from an EMBL/GenBank/DDBJ whole genome shotgun (WGS) entry which is preliminary data.</text>
</comment>
<feature type="compositionally biased region" description="Basic residues" evidence="11">
    <location>
        <begin position="1004"/>
        <end position="1017"/>
    </location>
</feature>
<evidence type="ECO:0000256" key="3">
    <source>
        <dbReference type="ARBA" id="ARBA00010793"/>
    </source>
</evidence>
<dbReference type="GO" id="GO:0009507">
    <property type="term" value="C:chloroplast"/>
    <property type="evidence" value="ECO:0007669"/>
    <property type="project" value="UniProtKB-SubCell"/>
</dbReference>
<keyword evidence="4" id="KW-0150">Chloroplast</keyword>
<keyword evidence="8" id="KW-1133">Transmembrane helix</keyword>
<evidence type="ECO:0000313" key="13">
    <source>
        <dbReference type="Proteomes" id="UP000266841"/>
    </source>
</evidence>
<feature type="compositionally biased region" description="Basic and acidic residues" evidence="11">
    <location>
        <begin position="1018"/>
        <end position="1029"/>
    </location>
</feature>
<feature type="compositionally biased region" description="Polar residues" evidence="11">
    <location>
        <begin position="408"/>
        <end position="418"/>
    </location>
</feature>
<feature type="compositionally biased region" description="Basic and acidic residues" evidence="11">
    <location>
        <begin position="1111"/>
        <end position="1121"/>
    </location>
</feature>
<evidence type="ECO:0000256" key="4">
    <source>
        <dbReference type="ARBA" id="ARBA00022528"/>
    </source>
</evidence>
<evidence type="ECO:0000256" key="9">
    <source>
        <dbReference type="ARBA" id="ARBA00023136"/>
    </source>
</evidence>
<dbReference type="PANTHER" id="PTHR31620">
    <property type="entry name" value="PROTEIN RETICULATA-RELATED 2, CHLOROPLASTIC-RELATED"/>
    <property type="match status" value="1"/>
</dbReference>
<evidence type="ECO:0000256" key="10">
    <source>
        <dbReference type="SAM" id="Coils"/>
    </source>
</evidence>
<feature type="coiled-coil region" evidence="10">
    <location>
        <begin position="959"/>
        <end position="986"/>
    </location>
</feature>
<dbReference type="EMBL" id="AGNL01044972">
    <property type="protein sequence ID" value="EJK49273.1"/>
    <property type="molecule type" value="Genomic_DNA"/>
</dbReference>
<feature type="compositionally biased region" description="Polar residues" evidence="11">
    <location>
        <begin position="1091"/>
        <end position="1109"/>
    </location>
</feature>
<evidence type="ECO:0000313" key="12">
    <source>
        <dbReference type="EMBL" id="EJK49273.1"/>
    </source>
</evidence>
<keyword evidence="13" id="KW-1185">Reference proteome</keyword>
<sequence>LSAAAPPSASDRHRPWWFARLQGGREGGQMLTLLWTSSLAIIVARCGALLSSSTANLVHAPKSGGACGGSGGCGHGLHSNSLTEEWEDGASGAILGGMDGMDSLGLRGGAIANPIASIQTGFRQRTAADPNFLGKSILEMVLAASTQYAAEVAKRGRSRVLPEIDFVFAGILTAVCGKYYSMWRVARTASESEGGDSSGTSSTVGWRDRAPTNSFQPLLLDGTVPTFEGRCLAFLLPMPSLFRAGVIASTVGYGLTSVLIRIRTALLPSYVSPTRPVSVPLAAVYTGAFMALVSNIRYQLLQGIVEPYFIDEPFDKLSEIGKRQWAAALTGKLKYVVIFLVRLANGLLGSYIAISGMKAFGLQKLNDTQVPRKKEQTGGSLKNSVGWVGWSVEVWACGLTETRDDGNSQRPALESSNINRRRPDEKSYVVSESNTIPQLDCSSTRRTISPPSITAADASRAIVNGGHKQHKITAMATASGGASVGGATAASTRSKSETVNYLLLYESMVRHQDLEFDATHDHIALTVERIQFLGRKSDAPALAEDAPQSLPGGDGAPPAGMLTYIQMRRCLLRLGYTWNRSLPLSVASAADEGPYDDDVSVLSTGSGSTLHTSGNSSGSIMGTRDIIATDAQLIMLLTTLVEMEERYRAWRMGAADEEESPDEDDDAMYTRGLYLPEFIQAYKLIIGGMQSLQTYPSPEAGKDALAKACHALGMDGADAACLREIRTRSRERTLGLLRLFGPDPSLYRDDAHRSRQASGESPSGQRKKKKRDGLQSSPNRKAVKAPRRGRGGQEAKDGLLPRMSEEEIRKMVHTKDAALAKILEDHESEMNVMAMNMEQLRVSEERTKRLMRKRRKRTRTAFLVGTLMLLVGGGFYEYHRREQIKVEIAVGREAEREADRETIAGLEAEVSELKSKLADAEATIRYEEGRYASTVKKHEEVAAKLSETEGRLLLDQRELDRCRVKRSELQDELTVAKDQNEEVDEEVTWCRERPARRPRDAGGRRHRRADLRRHRARDRGGGLRREGQGRRGGGQEGQGQEREQAPAGPDGDEVQPLLPQRRDTEAGLLGRRGDASERAVPRRGEARRSVPQDTSQTDTRTESEASTSKKGYGEDWDKNWY</sequence>
<feature type="coiled-coil region" evidence="10">
    <location>
        <begin position="896"/>
        <end position="923"/>
    </location>
</feature>
<keyword evidence="7" id="KW-0809">Transit peptide</keyword>
<feature type="compositionally biased region" description="Polar residues" evidence="11">
    <location>
        <begin position="430"/>
        <end position="452"/>
    </location>
</feature>
<feature type="region of interest" description="Disordered" evidence="11">
    <location>
        <begin position="403"/>
        <end position="452"/>
    </location>
</feature>
<dbReference type="PANTHER" id="PTHR31620:SF8">
    <property type="entry name" value="PROTEIN RETICULATA-RELATED 4, CHLOROPLASTIC-LIKE"/>
    <property type="match status" value="1"/>
</dbReference>
<dbReference type="InterPro" id="IPR021825">
    <property type="entry name" value="RETICULATA-related"/>
</dbReference>
<proteinExistence type="inferred from homology"/>
<feature type="compositionally biased region" description="Basic and acidic residues" evidence="11">
    <location>
        <begin position="791"/>
        <end position="804"/>
    </location>
</feature>
<evidence type="ECO:0000256" key="7">
    <source>
        <dbReference type="ARBA" id="ARBA00022946"/>
    </source>
</evidence>
<evidence type="ECO:0000256" key="5">
    <source>
        <dbReference type="ARBA" id="ARBA00022640"/>
    </source>
</evidence>
<evidence type="ECO:0000256" key="6">
    <source>
        <dbReference type="ARBA" id="ARBA00022692"/>
    </source>
</evidence>
<gene>
    <name evidence="12" type="ORF">THAOC_31873</name>
</gene>
<dbReference type="Pfam" id="PF11891">
    <property type="entry name" value="RETICULATA-like"/>
    <property type="match status" value="1"/>
</dbReference>
<feature type="region of interest" description="Disordered" evidence="11">
    <location>
        <begin position="745"/>
        <end position="804"/>
    </location>
</feature>
<evidence type="ECO:0000256" key="8">
    <source>
        <dbReference type="ARBA" id="ARBA00022989"/>
    </source>
</evidence>
<dbReference type="OrthoDB" id="205639at2759"/>
<dbReference type="GO" id="GO:0016020">
    <property type="term" value="C:membrane"/>
    <property type="evidence" value="ECO:0007669"/>
    <property type="project" value="UniProtKB-SubCell"/>
</dbReference>
<comment type="subcellular location">
    <subcellularLocation>
        <location evidence="1">Membrane</location>
        <topology evidence="1">Multi-pass membrane protein</topology>
    </subcellularLocation>
    <subcellularLocation>
        <location evidence="2">Plastid</location>
        <location evidence="2">Chloroplast</location>
    </subcellularLocation>
</comment>
<keyword evidence="10" id="KW-0175">Coiled coil</keyword>